<dbReference type="EMBL" id="AZTB01000084">
    <property type="protein sequence ID" value="KGG79549.1"/>
    <property type="molecule type" value="Genomic_DNA"/>
</dbReference>
<dbReference type="Gene3D" id="3.40.50.970">
    <property type="match status" value="1"/>
</dbReference>
<sequence>MDIKHLQHKAMQIREEVIDYAYNLGKCHIGGALSTIEILTALYYDVMKIDPLNPKLEDRDRFILSKGHGTLGLYTILADLGFFSKDHLCTYKKMGSILQGHPHTLKTPGIEMSAGSLGQGISFGVGKALALKLKGLNSRVYVLVGDGELEEGQNWEAIASASHFKLDNLCVIVDNNGLQLDETVVNELSFSNLGDKFASFGWNVKTIDGHDIKEIVESLKERRDNQKPIAIIANTVKGKGVSFMENEISWHCNKMTDEQYRIAKTELKKFRELV</sequence>
<organism evidence="5 6">
    <name type="scientific">Caloranaerobacter azorensis H53214</name>
    <dbReference type="NCBI Taxonomy" id="1156417"/>
    <lineage>
        <taxon>Bacteria</taxon>
        <taxon>Bacillati</taxon>
        <taxon>Bacillota</taxon>
        <taxon>Tissierellia</taxon>
        <taxon>Tissierellales</taxon>
        <taxon>Thermohalobacteraceae</taxon>
        <taxon>Caloranaerobacter</taxon>
    </lineage>
</organism>
<accession>A0A096CSR7</accession>
<dbReference type="PANTHER" id="PTHR47514:SF1">
    <property type="entry name" value="TRANSKETOLASE N-TERMINAL SECTION-RELATED"/>
    <property type="match status" value="1"/>
</dbReference>
<evidence type="ECO:0000259" key="4">
    <source>
        <dbReference type="Pfam" id="PF00456"/>
    </source>
</evidence>
<comment type="cofactor">
    <cofactor evidence="1">
        <name>thiamine diphosphate</name>
        <dbReference type="ChEBI" id="CHEBI:58937"/>
    </cofactor>
</comment>
<dbReference type="CDD" id="cd02012">
    <property type="entry name" value="TPP_TK"/>
    <property type="match status" value="1"/>
</dbReference>
<feature type="domain" description="Transketolase N-terminal" evidence="4">
    <location>
        <begin position="10"/>
        <end position="266"/>
    </location>
</feature>
<dbReference type="Proteomes" id="UP000029622">
    <property type="component" value="Unassembled WGS sequence"/>
</dbReference>
<evidence type="ECO:0000313" key="6">
    <source>
        <dbReference type="Proteomes" id="UP000029622"/>
    </source>
</evidence>
<gene>
    <name evidence="5" type="ORF">Y919_11360</name>
</gene>
<dbReference type="PANTHER" id="PTHR47514">
    <property type="entry name" value="TRANSKETOLASE N-TERMINAL SECTION-RELATED"/>
    <property type="match status" value="1"/>
</dbReference>
<evidence type="ECO:0000256" key="1">
    <source>
        <dbReference type="ARBA" id="ARBA00001964"/>
    </source>
</evidence>
<reference evidence="5 6" key="1">
    <citation type="submission" date="2013-12" db="EMBL/GenBank/DDBJ databases">
        <title>Draft genome sequence of Caloranaerobacter sp. H53214.</title>
        <authorList>
            <person name="Jiang L.J."/>
            <person name="Shao Z.Z."/>
            <person name="Long M.N."/>
        </authorList>
    </citation>
    <scope>NUCLEOTIDE SEQUENCE [LARGE SCALE GENOMIC DNA]</scope>
    <source>
        <strain evidence="5 6">H53214</strain>
    </source>
</reference>
<dbReference type="STRING" id="1156417.Y919_11360"/>
<evidence type="ECO:0000256" key="3">
    <source>
        <dbReference type="ARBA" id="ARBA00023052"/>
    </source>
</evidence>
<name>A0A096CSR7_9FIRM</name>
<protein>
    <recommendedName>
        <fullName evidence="4">Transketolase N-terminal domain-containing protein</fullName>
    </recommendedName>
</protein>
<comment type="similarity">
    <text evidence="2">Belongs to the transketolase family.</text>
</comment>
<dbReference type="RefSeq" id="WP_035164898.1">
    <property type="nucleotide sequence ID" value="NZ_AZTB01000084.1"/>
</dbReference>
<dbReference type="InterPro" id="IPR005474">
    <property type="entry name" value="Transketolase_N"/>
</dbReference>
<dbReference type="AlphaFoldDB" id="A0A096CSR7"/>
<evidence type="ECO:0000256" key="2">
    <source>
        <dbReference type="ARBA" id="ARBA00007131"/>
    </source>
</evidence>
<evidence type="ECO:0000313" key="5">
    <source>
        <dbReference type="EMBL" id="KGG79549.1"/>
    </source>
</evidence>
<dbReference type="Pfam" id="PF00456">
    <property type="entry name" value="Transketolase_N"/>
    <property type="match status" value="1"/>
</dbReference>
<keyword evidence="3" id="KW-0786">Thiamine pyrophosphate</keyword>
<dbReference type="SUPFAM" id="SSF52518">
    <property type="entry name" value="Thiamin diphosphate-binding fold (THDP-binding)"/>
    <property type="match status" value="1"/>
</dbReference>
<comment type="caution">
    <text evidence="5">The sequence shown here is derived from an EMBL/GenBank/DDBJ whole genome shotgun (WGS) entry which is preliminary data.</text>
</comment>
<dbReference type="InterPro" id="IPR029061">
    <property type="entry name" value="THDP-binding"/>
</dbReference>
<proteinExistence type="inferred from homology"/>